<feature type="non-terminal residue" evidence="1">
    <location>
        <position position="197"/>
    </location>
</feature>
<dbReference type="InterPro" id="IPR011990">
    <property type="entry name" value="TPR-like_helical_dom_sf"/>
</dbReference>
<sequence length="197" mass="21593">FQRASNNGHPLAQFNLGLCFEHGKGVDKDLNAAAECYKLAASLGHGGALYNLALYHMEGIGGLAKDEAKALELLELAAQSGTWKAQCYLGIYYADESSNHVDYDKAFSYLDQAVAKGDPTAEYYLGVCYERGLGVERNINKAGHLYKSAAKNGNISAQFNMGVFYEHGLGDYDVDRQEALRYYRMAAEAGDDDARHN</sequence>
<dbReference type="EMBL" id="DS469615">
    <property type="protein sequence ID" value="EDO38990.1"/>
    <property type="molecule type" value="Genomic_DNA"/>
</dbReference>
<dbReference type="Pfam" id="PF08238">
    <property type="entry name" value="Sel1"/>
    <property type="match status" value="5"/>
</dbReference>
<evidence type="ECO:0000313" key="1">
    <source>
        <dbReference type="EMBL" id="EDO38990.1"/>
    </source>
</evidence>
<accession>A7SBE3</accession>
<dbReference type="Proteomes" id="UP000001593">
    <property type="component" value="Unassembled WGS sequence"/>
</dbReference>
<gene>
    <name evidence="1" type="ORF">NEMVEDRAFT_v1g64649</name>
</gene>
<keyword evidence="2" id="KW-1185">Reference proteome</keyword>
<dbReference type="SUPFAM" id="SSF81901">
    <property type="entry name" value="HCP-like"/>
    <property type="match status" value="1"/>
</dbReference>
<dbReference type="InterPro" id="IPR006597">
    <property type="entry name" value="Sel1-like"/>
</dbReference>
<dbReference type="PANTHER" id="PTHR45011:SF1">
    <property type="entry name" value="DAP3-BINDING CELL DEATH ENHANCER 1"/>
    <property type="match status" value="1"/>
</dbReference>
<reference evidence="1 2" key="1">
    <citation type="journal article" date="2007" name="Science">
        <title>Sea anemone genome reveals ancestral eumetazoan gene repertoire and genomic organization.</title>
        <authorList>
            <person name="Putnam N.H."/>
            <person name="Srivastava M."/>
            <person name="Hellsten U."/>
            <person name="Dirks B."/>
            <person name="Chapman J."/>
            <person name="Salamov A."/>
            <person name="Terry A."/>
            <person name="Shapiro H."/>
            <person name="Lindquist E."/>
            <person name="Kapitonov V.V."/>
            <person name="Jurka J."/>
            <person name="Genikhovich G."/>
            <person name="Grigoriev I.V."/>
            <person name="Lucas S.M."/>
            <person name="Steele R.E."/>
            <person name="Finnerty J.R."/>
            <person name="Technau U."/>
            <person name="Martindale M.Q."/>
            <person name="Rokhsar D.S."/>
        </authorList>
    </citation>
    <scope>NUCLEOTIDE SEQUENCE [LARGE SCALE GENOMIC DNA]</scope>
    <source>
        <strain evidence="2">CH2 X CH6</strain>
    </source>
</reference>
<dbReference type="eggNOG" id="KOG1550">
    <property type="taxonomic scope" value="Eukaryota"/>
</dbReference>
<dbReference type="OMA" id="CTIDYSQ"/>
<dbReference type="AlphaFoldDB" id="A7SBE3"/>
<protein>
    <recommendedName>
        <fullName evidence="3">HCP-like protein</fullName>
    </recommendedName>
</protein>
<dbReference type="Gene3D" id="1.25.40.10">
    <property type="entry name" value="Tetratricopeptide repeat domain"/>
    <property type="match status" value="2"/>
</dbReference>
<dbReference type="HOGENOM" id="CLU_000288_36_7_1"/>
<dbReference type="PhylomeDB" id="A7SBE3"/>
<evidence type="ECO:0008006" key="3">
    <source>
        <dbReference type="Google" id="ProtNLM"/>
    </source>
</evidence>
<name>A7SBE3_NEMVE</name>
<dbReference type="PANTHER" id="PTHR45011">
    <property type="entry name" value="DAP3-BINDING CELL DEATH ENHANCER 1"/>
    <property type="match status" value="1"/>
</dbReference>
<evidence type="ECO:0000313" key="2">
    <source>
        <dbReference type="Proteomes" id="UP000001593"/>
    </source>
</evidence>
<dbReference type="InterPro" id="IPR052748">
    <property type="entry name" value="ISR_Activator"/>
</dbReference>
<proteinExistence type="predicted"/>
<dbReference type="SMART" id="SM00671">
    <property type="entry name" value="SEL1"/>
    <property type="match status" value="5"/>
</dbReference>
<dbReference type="STRING" id="45351.A7SBE3"/>
<organism evidence="1 2">
    <name type="scientific">Nematostella vectensis</name>
    <name type="common">Starlet sea anemone</name>
    <dbReference type="NCBI Taxonomy" id="45351"/>
    <lineage>
        <taxon>Eukaryota</taxon>
        <taxon>Metazoa</taxon>
        <taxon>Cnidaria</taxon>
        <taxon>Anthozoa</taxon>
        <taxon>Hexacorallia</taxon>
        <taxon>Actiniaria</taxon>
        <taxon>Edwardsiidae</taxon>
        <taxon>Nematostella</taxon>
    </lineage>
</organism>
<feature type="non-terminal residue" evidence="1">
    <location>
        <position position="1"/>
    </location>
</feature>
<dbReference type="InParanoid" id="A7SBE3"/>